<reference evidence="2 3" key="1">
    <citation type="submission" date="2021-05" db="EMBL/GenBank/DDBJ databases">
        <title>A Polyphasic approach of four new species of the genus Ohtaekwangia: Ohtaekwangia histidinii sp. nov., Ohtaekwangia cretensis sp. nov., Ohtaekwangia indiensis sp. nov., Ohtaekwangia reichenbachii sp. nov. from diverse environment.</title>
        <authorList>
            <person name="Octaviana S."/>
        </authorList>
    </citation>
    <scope>NUCLEOTIDE SEQUENCE [LARGE SCALE GENOMIC DNA]</scope>
    <source>
        <strain evidence="2 3">PWU20</strain>
    </source>
</reference>
<dbReference type="InterPro" id="IPR021683">
    <property type="entry name" value="DUF3267"/>
</dbReference>
<evidence type="ECO:0000256" key="1">
    <source>
        <dbReference type="SAM" id="Phobius"/>
    </source>
</evidence>
<feature type="transmembrane region" description="Helical" evidence="1">
    <location>
        <begin position="153"/>
        <end position="174"/>
    </location>
</feature>
<name>A0ABS5VT51_9BACT</name>
<keyword evidence="1" id="KW-0472">Membrane</keyword>
<proteinExistence type="predicted"/>
<dbReference type="Proteomes" id="UP000772618">
    <property type="component" value="Unassembled WGS sequence"/>
</dbReference>
<comment type="caution">
    <text evidence="2">The sequence shown here is derived from an EMBL/GenBank/DDBJ whole genome shotgun (WGS) entry which is preliminary data.</text>
</comment>
<keyword evidence="3" id="KW-1185">Reference proteome</keyword>
<accession>A0ABS5VT51</accession>
<keyword evidence="1" id="KW-0812">Transmembrane</keyword>
<feature type="transmembrane region" description="Helical" evidence="1">
    <location>
        <begin position="126"/>
        <end position="147"/>
    </location>
</feature>
<gene>
    <name evidence="2" type="ORF">KK060_14995</name>
</gene>
<organism evidence="2 3">
    <name type="scientific">Chryseosolibacter indicus</name>
    <dbReference type="NCBI Taxonomy" id="2782351"/>
    <lineage>
        <taxon>Bacteria</taxon>
        <taxon>Pseudomonadati</taxon>
        <taxon>Bacteroidota</taxon>
        <taxon>Cytophagia</taxon>
        <taxon>Cytophagales</taxon>
        <taxon>Chryseotaleaceae</taxon>
        <taxon>Chryseosolibacter</taxon>
    </lineage>
</organism>
<dbReference type="Pfam" id="PF11667">
    <property type="entry name" value="DUF3267"/>
    <property type="match status" value="1"/>
</dbReference>
<feature type="transmembrane region" description="Helical" evidence="1">
    <location>
        <begin position="21"/>
        <end position="44"/>
    </location>
</feature>
<feature type="transmembrane region" description="Helical" evidence="1">
    <location>
        <begin position="64"/>
        <end position="82"/>
    </location>
</feature>
<keyword evidence="1" id="KW-1133">Transmembrane helix</keyword>
<dbReference type="EMBL" id="JAHESD010000034">
    <property type="protein sequence ID" value="MBT1704598.1"/>
    <property type="molecule type" value="Genomic_DNA"/>
</dbReference>
<protein>
    <submittedName>
        <fullName evidence="2">DUF3267 domain-containing protein</fullName>
    </submittedName>
</protein>
<sequence>MDLQLLIRNYRREEITINPTSANIYAVILMMPMMLALGLPYYLLWKENFTAERITVFVAANKQLVTYSAPIIICTMIIGVILHELIHGITWACFAKDGFKSIKFGIIWKVLTPYCHCTEPLTIKNYITGGIMPAVVLGFAPAVIGLVTGHLAFFTFGLFFTTAAAGDFMVIFLLRKEDKNSFVQDHPSKIGCYIFRK</sequence>
<evidence type="ECO:0000313" key="3">
    <source>
        <dbReference type="Proteomes" id="UP000772618"/>
    </source>
</evidence>
<evidence type="ECO:0000313" key="2">
    <source>
        <dbReference type="EMBL" id="MBT1704598.1"/>
    </source>
</evidence>